<dbReference type="PANTHER" id="PTHR42194">
    <property type="entry name" value="UPF0276 PROTEIN HI_1600"/>
    <property type="match status" value="1"/>
</dbReference>
<dbReference type="InterPro" id="IPR036237">
    <property type="entry name" value="Xyl_isomerase-like_sf"/>
</dbReference>
<dbReference type="SUPFAM" id="SSF51658">
    <property type="entry name" value="Xylose isomerase-like"/>
    <property type="match status" value="1"/>
</dbReference>
<dbReference type="Gene3D" id="3.20.20.150">
    <property type="entry name" value="Divalent-metal-dependent TIM barrel enzymes"/>
    <property type="match status" value="1"/>
</dbReference>
<name>A0ABT9WSH0_9BACI</name>
<dbReference type="PANTHER" id="PTHR42194:SF1">
    <property type="entry name" value="UPF0276 PROTEIN HI_1600"/>
    <property type="match status" value="1"/>
</dbReference>
<evidence type="ECO:0000313" key="2">
    <source>
        <dbReference type="Proteomes" id="UP001223586"/>
    </source>
</evidence>
<dbReference type="RefSeq" id="WP_307229255.1">
    <property type="nucleotide sequence ID" value="NZ_JAUSTT010000011.1"/>
</dbReference>
<evidence type="ECO:0000313" key="1">
    <source>
        <dbReference type="EMBL" id="MDQ0176245.1"/>
    </source>
</evidence>
<accession>A0ABT9WSH0</accession>
<reference evidence="1 2" key="1">
    <citation type="submission" date="2023-07" db="EMBL/GenBank/DDBJ databases">
        <title>Genomic Encyclopedia of Type Strains, Phase IV (KMG-IV): sequencing the most valuable type-strain genomes for metagenomic binning, comparative biology and taxonomic classification.</title>
        <authorList>
            <person name="Goeker M."/>
        </authorList>
    </citation>
    <scope>NUCLEOTIDE SEQUENCE [LARGE SCALE GENOMIC DNA]</scope>
    <source>
        <strain evidence="1 2">DSM 23837</strain>
    </source>
</reference>
<keyword evidence="2" id="KW-1185">Reference proteome</keyword>
<sequence>MNEGVGVAYRPEFESYLTELSSWVDAFEIISENYLNDIESEELDILLKLKPLLAHSVSLSIGSTTLPKDKKLDKFNKLIKKCNLDSISDHLSFSEIEDIQINNFINLPFTEEMLDIVCQNIQYVQNKTEKKFLFENIVYFLSWPQNDYSEIEFISKLVKKADCGILLDISNLYINSENNKYCPYNFIDHLPKDFVGYYHVSGFDKEGDILVDSHDKNVDPEVWKLVEYSLRKTSGNVLIIERDNNSTNKEELHSEISIAKDIWNKTKNYKVMSKL</sequence>
<dbReference type="Pfam" id="PF05114">
    <property type="entry name" value="MbnB_TglH_ChrH"/>
    <property type="match status" value="1"/>
</dbReference>
<organism evidence="1 2">
    <name type="scientific">Bacillus chungangensis</name>
    <dbReference type="NCBI Taxonomy" id="587633"/>
    <lineage>
        <taxon>Bacteria</taxon>
        <taxon>Bacillati</taxon>
        <taxon>Bacillota</taxon>
        <taxon>Bacilli</taxon>
        <taxon>Bacillales</taxon>
        <taxon>Bacillaceae</taxon>
        <taxon>Bacillus</taxon>
    </lineage>
</organism>
<dbReference type="InterPro" id="IPR007801">
    <property type="entry name" value="MbnB/TglH/ChrH"/>
</dbReference>
<dbReference type="Proteomes" id="UP001223586">
    <property type="component" value="Unassembled WGS sequence"/>
</dbReference>
<protein>
    <submittedName>
        <fullName evidence="1">Uncharacterized protein (UPF0276 family)</fullName>
    </submittedName>
</protein>
<dbReference type="EMBL" id="JAUSTT010000011">
    <property type="protein sequence ID" value="MDQ0176245.1"/>
    <property type="molecule type" value="Genomic_DNA"/>
</dbReference>
<proteinExistence type="predicted"/>
<gene>
    <name evidence="1" type="ORF">J2S08_002082</name>
</gene>
<dbReference type="NCBIfam" id="NF003818">
    <property type="entry name" value="PRK05409.1"/>
    <property type="match status" value="1"/>
</dbReference>
<comment type="caution">
    <text evidence="1">The sequence shown here is derived from an EMBL/GenBank/DDBJ whole genome shotgun (WGS) entry which is preliminary data.</text>
</comment>